<name>A0A6N6WGH2_9BURK</name>
<accession>A0A6N6WGH2</accession>
<dbReference type="OrthoDB" id="6878627at2"/>
<organism evidence="1 2">
    <name type="scientific">Paraburkholderia madseniana</name>
    <dbReference type="NCBI Taxonomy" id="2599607"/>
    <lineage>
        <taxon>Bacteria</taxon>
        <taxon>Pseudomonadati</taxon>
        <taxon>Pseudomonadota</taxon>
        <taxon>Betaproteobacteria</taxon>
        <taxon>Burkholderiales</taxon>
        <taxon>Burkholderiaceae</taxon>
        <taxon>Paraburkholderia</taxon>
    </lineage>
</organism>
<evidence type="ECO:0008006" key="3">
    <source>
        <dbReference type="Google" id="ProtNLM"/>
    </source>
</evidence>
<gene>
    <name evidence="1" type="ORF">FSO04_12055</name>
</gene>
<evidence type="ECO:0000313" key="2">
    <source>
        <dbReference type="Proteomes" id="UP000463700"/>
    </source>
</evidence>
<dbReference type="EMBL" id="VOSW01000019">
    <property type="protein sequence ID" value="KAE8759633.1"/>
    <property type="molecule type" value="Genomic_DNA"/>
</dbReference>
<dbReference type="Proteomes" id="UP000463700">
    <property type="component" value="Unassembled WGS sequence"/>
</dbReference>
<evidence type="ECO:0000313" key="1">
    <source>
        <dbReference type="EMBL" id="KAE8759633.1"/>
    </source>
</evidence>
<dbReference type="AlphaFoldDB" id="A0A6N6WGH2"/>
<sequence>MIDQQALGNKGEQRFGELCADTGLTFNKATLDLAGWDFIVNSDVDDTQAVSLDRRRTPFSCYVQVKTIWDTSRSVKLKLNMAERLGIEAIPSFICVFRVNRDRQFTDAFVIHVADDRLAAILKKLREAQADMDGVPLNKKFISFTPRGTERIDLTGIALREAFIHHIGPDFHSYIDKKREQRETLGFEGKPFQMSVVFENLSASELLDAFLGLTREVPVSSLEVVETRFEIPLPEGEPTTAKITIKPQPFDTCSITIRHGKRGWPAVFAGEIFNTPKVGSRQRSLIRSELFMIVVDRSTESGGKLRFEFSIEGKNCTASKWADYWRMLSAFRSGEGVVEIKPESMPVPLEFDITIDEKSEMEGQIEPDQCVRVLECLSNIIRHAGARPEPTFEYPEIFEQADRILALSAMMDAQTPIVTVHDPSADALDGIPIGPCILATTFPVGSTVFVFYATAFVETDAGDGGRPTVLFRDFQPKRLRIIEAGEKSRELFVENAQRLEGVTQVLWL</sequence>
<comment type="caution">
    <text evidence="1">The sequence shown here is derived from an EMBL/GenBank/DDBJ whole genome shotgun (WGS) entry which is preliminary data.</text>
</comment>
<dbReference type="RefSeq" id="WP_154559903.1">
    <property type="nucleotide sequence ID" value="NZ_VOSW01000019.1"/>
</dbReference>
<proteinExistence type="predicted"/>
<protein>
    <recommendedName>
        <fullName evidence="3">DUF4365 domain-containing protein</fullName>
    </recommendedName>
</protein>
<reference evidence="1 2" key="1">
    <citation type="journal article" date="2020" name="Int. J. Syst. Evol. Microbiol.">
        <title>Paraburkholderia madseniana sp. nov., a phenolic acid-degrading bacterium isolated from acidic forest soil.</title>
        <authorList>
            <person name="Wilhelm R.C."/>
            <person name="Murphy S.J.L."/>
            <person name="Feriancek N.M."/>
            <person name="Karasz D.C."/>
            <person name="DeRito C.M."/>
            <person name="Newman J.D."/>
            <person name="Buckley D.H."/>
        </authorList>
    </citation>
    <scope>NUCLEOTIDE SEQUENCE [LARGE SCALE GENOMIC DNA]</scope>
    <source>
        <strain evidence="1 2">RP11</strain>
    </source>
</reference>